<dbReference type="EMBL" id="APND01000002">
    <property type="protein sequence ID" value="MES1929436.1"/>
    <property type="molecule type" value="Genomic_DNA"/>
</dbReference>
<sequence>MTDSQPDQTLRRRLHNIIFGTESTAGRTFDILLLLVIAASVINLMLISVAAIEARLGPELSTLEWVFTIVFSLEYATRIYAAENRWHYIRSFWGLIDLAAILPMYLAPVIPDAHYFVAVRSLRIVRMFRVFKLANYANDLYTLRRSLMQAQRKLQIFLGTLTLFVTILGAIMYVVEGPEHGFTSIPRAIYWAVVTITTVGYGDISPTTPVGQTIAGIAILIGYGVLAVTTGVITAELTTEISTQRGSAQCPHCERFGHEKDADYCKFCGGDLDGDPETEPPEDEEQAKAREKLD</sequence>
<dbReference type="Proteomes" id="UP001460888">
    <property type="component" value="Unassembled WGS sequence"/>
</dbReference>
<feature type="domain" description="Ion transport" evidence="13">
    <location>
        <begin position="27"/>
        <end position="238"/>
    </location>
</feature>
<dbReference type="PANTHER" id="PTHR11537">
    <property type="entry name" value="VOLTAGE-GATED POTASSIUM CHANNEL"/>
    <property type="match status" value="1"/>
</dbReference>
<dbReference type="PANTHER" id="PTHR11537:SF254">
    <property type="entry name" value="POTASSIUM VOLTAGE-GATED CHANNEL PROTEIN SHAB"/>
    <property type="match status" value="1"/>
</dbReference>
<evidence type="ECO:0000256" key="11">
    <source>
        <dbReference type="SAM" id="MobiDB-lite"/>
    </source>
</evidence>
<evidence type="ECO:0000256" key="1">
    <source>
        <dbReference type="ARBA" id="ARBA00004141"/>
    </source>
</evidence>
<evidence type="ECO:0000256" key="6">
    <source>
        <dbReference type="ARBA" id="ARBA00022958"/>
    </source>
</evidence>
<reference evidence="14 15" key="1">
    <citation type="submission" date="2013-03" db="EMBL/GenBank/DDBJ databases">
        <title>Salinisphaera dokdonensis CL-ES53 Genome Sequencing.</title>
        <authorList>
            <person name="Li C."/>
            <person name="Lai Q."/>
            <person name="Shao Z."/>
        </authorList>
    </citation>
    <scope>NUCLEOTIDE SEQUENCE [LARGE SCALE GENOMIC DNA]</scope>
    <source>
        <strain evidence="14 15">CL-ES53</strain>
    </source>
</reference>
<feature type="transmembrane region" description="Helical" evidence="12">
    <location>
        <begin position="214"/>
        <end position="235"/>
    </location>
</feature>
<keyword evidence="8" id="KW-0406">Ion transport</keyword>
<evidence type="ECO:0000313" key="15">
    <source>
        <dbReference type="Proteomes" id="UP001460888"/>
    </source>
</evidence>
<keyword evidence="15" id="KW-1185">Reference proteome</keyword>
<dbReference type="RefSeq" id="WP_353110923.1">
    <property type="nucleotide sequence ID" value="NZ_APND01000002.1"/>
</dbReference>
<keyword evidence="3" id="KW-0633">Potassium transport</keyword>
<keyword evidence="2" id="KW-0813">Transport</keyword>
<evidence type="ECO:0000256" key="3">
    <source>
        <dbReference type="ARBA" id="ARBA00022538"/>
    </source>
</evidence>
<accession>A0ABV2B0K2</accession>
<keyword evidence="7 12" id="KW-1133">Transmembrane helix</keyword>
<evidence type="ECO:0000256" key="2">
    <source>
        <dbReference type="ARBA" id="ARBA00022448"/>
    </source>
</evidence>
<dbReference type="GO" id="GO:0034220">
    <property type="term" value="P:monoatomic ion transmembrane transport"/>
    <property type="evidence" value="ECO:0007669"/>
    <property type="project" value="UniProtKB-KW"/>
</dbReference>
<feature type="region of interest" description="Disordered" evidence="11">
    <location>
        <begin position="269"/>
        <end position="294"/>
    </location>
</feature>
<keyword evidence="9 12" id="KW-0472">Membrane</keyword>
<keyword evidence="5" id="KW-0631">Potassium channel</keyword>
<keyword evidence="10 14" id="KW-0407">Ion channel</keyword>
<keyword evidence="6" id="KW-0630">Potassium</keyword>
<evidence type="ECO:0000313" key="14">
    <source>
        <dbReference type="EMBL" id="MES1929436.1"/>
    </source>
</evidence>
<feature type="transmembrane region" description="Helical" evidence="12">
    <location>
        <begin position="63"/>
        <end position="81"/>
    </location>
</feature>
<evidence type="ECO:0000256" key="8">
    <source>
        <dbReference type="ARBA" id="ARBA00023065"/>
    </source>
</evidence>
<evidence type="ECO:0000256" key="9">
    <source>
        <dbReference type="ARBA" id="ARBA00023136"/>
    </source>
</evidence>
<evidence type="ECO:0000256" key="7">
    <source>
        <dbReference type="ARBA" id="ARBA00022989"/>
    </source>
</evidence>
<gene>
    <name evidence="14" type="ORF">SADO_09267</name>
</gene>
<dbReference type="Gene3D" id="1.10.287.70">
    <property type="match status" value="1"/>
</dbReference>
<dbReference type="InterPro" id="IPR005821">
    <property type="entry name" value="Ion_trans_dom"/>
</dbReference>
<keyword evidence="4 12" id="KW-0812">Transmembrane</keyword>
<dbReference type="SUPFAM" id="SSF81324">
    <property type="entry name" value="Voltage-gated potassium channels"/>
    <property type="match status" value="1"/>
</dbReference>
<dbReference type="InterPro" id="IPR028325">
    <property type="entry name" value="VG_K_chnl"/>
</dbReference>
<evidence type="ECO:0000259" key="13">
    <source>
        <dbReference type="Pfam" id="PF00520"/>
    </source>
</evidence>
<dbReference type="PRINTS" id="PR00169">
    <property type="entry name" value="KCHANNEL"/>
</dbReference>
<protein>
    <submittedName>
        <fullName evidence="14">Potassium channel</fullName>
    </submittedName>
</protein>
<feature type="compositionally biased region" description="Acidic residues" evidence="11">
    <location>
        <begin position="272"/>
        <end position="285"/>
    </location>
</feature>
<feature type="transmembrane region" description="Helical" evidence="12">
    <location>
        <begin position="31"/>
        <end position="51"/>
    </location>
</feature>
<feature type="transmembrane region" description="Helical" evidence="12">
    <location>
        <begin position="93"/>
        <end position="117"/>
    </location>
</feature>
<evidence type="ECO:0000256" key="10">
    <source>
        <dbReference type="ARBA" id="ARBA00023303"/>
    </source>
</evidence>
<proteinExistence type="predicted"/>
<evidence type="ECO:0000256" key="5">
    <source>
        <dbReference type="ARBA" id="ARBA00022826"/>
    </source>
</evidence>
<evidence type="ECO:0000256" key="4">
    <source>
        <dbReference type="ARBA" id="ARBA00022692"/>
    </source>
</evidence>
<feature type="transmembrane region" description="Helical" evidence="12">
    <location>
        <begin position="154"/>
        <end position="175"/>
    </location>
</feature>
<comment type="subcellular location">
    <subcellularLocation>
        <location evidence="1">Membrane</location>
        <topology evidence="1">Multi-pass membrane protein</topology>
    </subcellularLocation>
</comment>
<dbReference type="Pfam" id="PF00520">
    <property type="entry name" value="Ion_trans"/>
    <property type="match status" value="1"/>
</dbReference>
<name>A0ABV2B0K2_9GAMM</name>
<organism evidence="14 15">
    <name type="scientific">Salinisphaera dokdonensis CL-ES53</name>
    <dbReference type="NCBI Taxonomy" id="1304272"/>
    <lineage>
        <taxon>Bacteria</taxon>
        <taxon>Pseudomonadati</taxon>
        <taxon>Pseudomonadota</taxon>
        <taxon>Gammaproteobacteria</taxon>
        <taxon>Salinisphaerales</taxon>
        <taxon>Salinisphaeraceae</taxon>
        <taxon>Salinisphaera</taxon>
    </lineage>
</organism>
<evidence type="ECO:0000256" key="12">
    <source>
        <dbReference type="SAM" id="Phobius"/>
    </source>
</evidence>
<comment type="caution">
    <text evidence="14">The sequence shown here is derived from an EMBL/GenBank/DDBJ whole genome shotgun (WGS) entry which is preliminary data.</text>
</comment>